<dbReference type="EMBL" id="OR756649">
    <property type="protein sequence ID" value="WZE63477.1"/>
    <property type="molecule type" value="Genomic_DNA"/>
</dbReference>
<protein>
    <submittedName>
        <fullName evidence="1">Tail fiber protein</fullName>
    </submittedName>
</protein>
<sequence>MTQTSWPFDNADTTEAQYSEIFKRLVTTGVWADPASTLLLPFADSSGMQVKLRTGYAFVRGFLYYNDAILTLPIAAAETQPRVDAVVLRLDPAANTIVAAIVKGTAAANPVAPNLEQTTTGKYELLLGTVSIPASTSTVAAGQVTDQRSFSSAPFGHWTSAKRPTDARRGDSGFNYTINAIEFWDGSDWIPVLAGTTITASMISDQQNINAGRLNGRRFTVSNTGAPSAPAVGDVWIDWS</sequence>
<name>A0AAU6R6J7_9CAUD</name>
<proteinExistence type="predicted"/>
<reference evidence="1" key="1">
    <citation type="submission" date="2023-10" db="EMBL/GenBank/DDBJ databases">
        <title>Two new lytic phages for Micrococcus sp. strain 1402.</title>
        <authorList>
            <person name="Petrzik K."/>
        </authorList>
    </citation>
    <scope>NUCLEOTIDE SEQUENCE</scope>
</reference>
<accession>A0AAU6R6J7</accession>
<evidence type="ECO:0000313" key="1">
    <source>
        <dbReference type="EMBL" id="WZE63477.1"/>
    </source>
</evidence>
<organism evidence="1">
    <name type="scientific">Micrococcus phage Kurnik</name>
    <dbReference type="NCBI Taxonomy" id="3092208"/>
    <lineage>
        <taxon>Viruses</taxon>
        <taxon>Duplodnaviria</taxon>
        <taxon>Heunggongvirae</taxon>
        <taxon>Uroviricota</taxon>
        <taxon>Caudoviricetes</taxon>
    </lineage>
</organism>